<organism evidence="1 2">
    <name type="scientific">Trichonephila clavipes</name>
    <name type="common">Golden silk orbweaver</name>
    <name type="synonym">Nephila clavipes</name>
    <dbReference type="NCBI Taxonomy" id="2585209"/>
    <lineage>
        <taxon>Eukaryota</taxon>
        <taxon>Metazoa</taxon>
        <taxon>Ecdysozoa</taxon>
        <taxon>Arthropoda</taxon>
        <taxon>Chelicerata</taxon>
        <taxon>Arachnida</taxon>
        <taxon>Araneae</taxon>
        <taxon>Araneomorphae</taxon>
        <taxon>Entelegynae</taxon>
        <taxon>Araneoidea</taxon>
        <taxon>Nephilidae</taxon>
        <taxon>Trichonephila</taxon>
    </lineage>
</organism>
<dbReference type="EMBL" id="BMAU01021277">
    <property type="protein sequence ID" value="GFY07725.1"/>
    <property type="molecule type" value="Genomic_DNA"/>
</dbReference>
<proteinExistence type="predicted"/>
<reference evidence="1" key="1">
    <citation type="submission" date="2020-08" db="EMBL/GenBank/DDBJ databases">
        <title>Multicomponent nature underlies the extraordinary mechanical properties of spider dragline silk.</title>
        <authorList>
            <person name="Kono N."/>
            <person name="Nakamura H."/>
            <person name="Mori M."/>
            <person name="Yoshida Y."/>
            <person name="Ohtoshi R."/>
            <person name="Malay A.D."/>
            <person name="Moran D.A.P."/>
            <person name="Tomita M."/>
            <person name="Numata K."/>
            <person name="Arakawa K."/>
        </authorList>
    </citation>
    <scope>NUCLEOTIDE SEQUENCE</scope>
</reference>
<sequence>MYSTRTTSVPLYVTRRPPKSVLFARYPGRWIPLKVGQVAPFKDVEVTQKLIRVYDYIRNYDFKKRING</sequence>
<gene>
    <name evidence="1" type="ORF">TNCV_4133221</name>
</gene>
<keyword evidence="2" id="KW-1185">Reference proteome</keyword>
<evidence type="ECO:0000313" key="2">
    <source>
        <dbReference type="Proteomes" id="UP000887159"/>
    </source>
</evidence>
<protein>
    <submittedName>
        <fullName evidence="1">Uncharacterized protein</fullName>
    </submittedName>
</protein>
<name>A0A8X6SAM5_TRICX</name>
<accession>A0A8X6SAM5</accession>
<dbReference type="AlphaFoldDB" id="A0A8X6SAM5"/>
<dbReference type="Proteomes" id="UP000887159">
    <property type="component" value="Unassembled WGS sequence"/>
</dbReference>
<evidence type="ECO:0000313" key="1">
    <source>
        <dbReference type="EMBL" id="GFY07725.1"/>
    </source>
</evidence>
<comment type="caution">
    <text evidence="1">The sequence shown here is derived from an EMBL/GenBank/DDBJ whole genome shotgun (WGS) entry which is preliminary data.</text>
</comment>